<accession>A0AA41UC04</accession>
<organism evidence="4 5">
    <name type="scientific">Paradevosia shaoguanensis</name>
    <dbReference type="NCBI Taxonomy" id="1335043"/>
    <lineage>
        <taxon>Bacteria</taxon>
        <taxon>Pseudomonadati</taxon>
        <taxon>Pseudomonadota</taxon>
        <taxon>Alphaproteobacteria</taxon>
        <taxon>Hyphomicrobiales</taxon>
        <taxon>Devosiaceae</taxon>
        <taxon>Paradevosia</taxon>
    </lineage>
</organism>
<evidence type="ECO:0000259" key="3">
    <source>
        <dbReference type="Pfam" id="PF15420"/>
    </source>
</evidence>
<dbReference type="InterPro" id="IPR027788">
    <property type="entry name" value="Alpha/beta-hydrolase_N_dom"/>
</dbReference>
<name>A0AA41UC04_9HYPH</name>
<dbReference type="InterPro" id="IPR012037">
    <property type="entry name" value="Alpha/beta-hydrolase_fam"/>
</dbReference>
<protein>
    <submittedName>
        <fullName evidence="4">Alpha/beta-hydrolase family protein</fullName>
    </submittedName>
</protein>
<reference evidence="4" key="1">
    <citation type="submission" date="2022-03" db="EMBL/GenBank/DDBJ databases">
        <title>The complete genome sequence of a Methyloterrigena soli.</title>
        <authorList>
            <person name="Zi Z."/>
        </authorList>
    </citation>
    <scope>NUCLEOTIDE SEQUENCE</scope>
    <source>
        <strain evidence="4">M48</strain>
    </source>
</reference>
<dbReference type="AlphaFoldDB" id="A0AA41UC04"/>
<feature type="transmembrane region" description="Helical" evidence="1">
    <location>
        <begin position="74"/>
        <end position="96"/>
    </location>
</feature>
<feature type="transmembrane region" description="Helical" evidence="1">
    <location>
        <begin position="116"/>
        <end position="146"/>
    </location>
</feature>
<dbReference type="RefSeq" id="WP_052152204.1">
    <property type="nucleotide sequence ID" value="NZ_JAKETQ010000001.1"/>
</dbReference>
<keyword evidence="5" id="KW-1185">Reference proteome</keyword>
<keyword evidence="1" id="KW-0812">Transmembrane</keyword>
<dbReference type="Proteomes" id="UP001156140">
    <property type="component" value="Unassembled WGS sequence"/>
</dbReference>
<evidence type="ECO:0000259" key="2">
    <source>
        <dbReference type="Pfam" id="PF10081"/>
    </source>
</evidence>
<feature type="transmembrane region" description="Helical" evidence="1">
    <location>
        <begin position="12"/>
        <end position="33"/>
    </location>
</feature>
<feature type="transmembrane region" description="Helical" evidence="1">
    <location>
        <begin position="39"/>
        <end position="62"/>
    </location>
</feature>
<feature type="transmembrane region" description="Helical" evidence="1">
    <location>
        <begin position="158"/>
        <end position="180"/>
    </location>
</feature>
<dbReference type="PIRSF" id="PIRSF007542">
    <property type="entry name" value="UCP007542"/>
    <property type="match status" value="1"/>
</dbReference>
<sequence length="556" mass="60901">MASLIQRFRAKLSTPGLLLGTLLFAVSLTPSLLPRDFVLQGILSGTSFAIGYGLGAWGGWLWEYMELQLPPGRVSRAIKIAAALLCILVALVSLYLNTGWQNSVRKVMDMPPLESAHPINVALVAIAPALILIAIGSLIAYGISLVSRWLRRFVPQRVAFVLSVLVVGVFTAYLFNGLLLRNALRAADNFFERLDTLQGQMNPTPAPTDPLFSGSSASLVAWDTIGRDGRVYVETGPSKEKIEEVIGRPAMQPLRVYVGMRSAPTLEQRAQMALDELKRVGGFSRSVLVVIMPVGTGWVDPPGIDSLEYLQAGDVASVALQYSYLTSPLSFLIEPTYGTDAAQALFKAVYSYWTTLPRDSRPRLYLHGLSLGALSSQGATELYDVLGDPYQGALWAGPPFSSPTWGWATANRQPDSPEWLPRFRNGSSIRFNNQTNAVAKADAEWGPMRIVFLQYASDPVVFFSYDALYRRPAWLEGERGPDVSPDLTWYPVVTFLQLGLDMALSQTSPIGHGHVYAARDYIDSWVAVVDPPGWDTAHLDALKEALEPTDAAPRQP</sequence>
<proteinExistence type="predicted"/>
<evidence type="ECO:0000313" key="4">
    <source>
        <dbReference type="EMBL" id="MCI0127707.1"/>
    </source>
</evidence>
<gene>
    <name evidence="4" type="ORF">ML536_12810</name>
</gene>
<evidence type="ECO:0000256" key="1">
    <source>
        <dbReference type="SAM" id="Phobius"/>
    </source>
</evidence>
<feature type="domain" description="Alpha/beta-hydrolase N-terminal" evidence="3">
    <location>
        <begin position="28"/>
        <end position="237"/>
    </location>
</feature>
<comment type="caution">
    <text evidence="4">The sequence shown here is derived from an EMBL/GenBank/DDBJ whole genome shotgun (WGS) entry which is preliminary data.</text>
</comment>
<dbReference type="Pfam" id="PF10081">
    <property type="entry name" value="Abhydrolase_9"/>
    <property type="match status" value="1"/>
</dbReference>
<dbReference type="InterPro" id="IPR027787">
    <property type="entry name" value="Alpha/beta-hydrolase_catalytic"/>
</dbReference>
<keyword evidence="1" id="KW-0472">Membrane</keyword>
<feature type="domain" description="Alpha/beta-hydrolase catalytic" evidence="2">
    <location>
        <begin position="254"/>
        <end position="541"/>
    </location>
</feature>
<dbReference type="EMBL" id="JALAZD010000001">
    <property type="protein sequence ID" value="MCI0127707.1"/>
    <property type="molecule type" value="Genomic_DNA"/>
</dbReference>
<keyword evidence="1" id="KW-1133">Transmembrane helix</keyword>
<evidence type="ECO:0000313" key="5">
    <source>
        <dbReference type="Proteomes" id="UP001156140"/>
    </source>
</evidence>
<dbReference type="Pfam" id="PF15420">
    <property type="entry name" value="Abhydrolase_9_N"/>
    <property type="match status" value="1"/>
</dbReference>